<name>A0A101LTT0_PICGL</name>
<accession>A0A101LTT0</accession>
<dbReference type="EMBL" id="LKAM01000023">
    <property type="protein sequence ID" value="KUM45209.1"/>
    <property type="molecule type" value="Genomic_DNA"/>
</dbReference>
<organism evidence="2">
    <name type="scientific">Picea glauca</name>
    <name type="common">White spruce</name>
    <name type="synonym">Pinus glauca</name>
    <dbReference type="NCBI Taxonomy" id="3330"/>
    <lineage>
        <taxon>Eukaryota</taxon>
        <taxon>Viridiplantae</taxon>
        <taxon>Streptophyta</taxon>
        <taxon>Embryophyta</taxon>
        <taxon>Tracheophyta</taxon>
        <taxon>Spermatophyta</taxon>
        <taxon>Pinopsida</taxon>
        <taxon>Pinidae</taxon>
        <taxon>Conifers I</taxon>
        <taxon>Pinales</taxon>
        <taxon>Pinaceae</taxon>
        <taxon>Picea</taxon>
    </lineage>
</organism>
<reference evidence="2" key="1">
    <citation type="journal article" date="2015" name="Genome Biol. Evol.">
        <title>Organellar Genomes of White Spruce (Picea glauca): Assembly and Annotation.</title>
        <authorList>
            <person name="Jackman S.D."/>
            <person name="Warren R.L."/>
            <person name="Gibb E.A."/>
            <person name="Vandervalk B.P."/>
            <person name="Mohamadi H."/>
            <person name="Chu J."/>
            <person name="Raymond A."/>
            <person name="Pleasance S."/>
            <person name="Coope R."/>
            <person name="Wildung M.R."/>
            <person name="Ritland C.E."/>
            <person name="Bousquet J."/>
            <person name="Jones S.J."/>
            <person name="Bohlmann J."/>
            <person name="Birol I."/>
        </authorList>
    </citation>
    <scope>NUCLEOTIDE SEQUENCE [LARGE SCALE GENOMIC DNA]</scope>
    <source>
        <tissue evidence="2">Flushing bud</tissue>
    </source>
</reference>
<evidence type="ECO:0000313" key="1">
    <source>
        <dbReference type="EMBL" id="KUM45209.1"/>
    </source>
</evidence>
<comment type="caution">
    <text evidence="2">The sequence shown here is derived from an EMBL/GenBank/DDBJ whole genome shotgun (WGS) entry which is preliminary data.</text>
</comment>
<dbReference type="EMBL" id="LKAM01000015">
    <property type="protein sequence ID" value="KUM45911.1"/>
    <property type="molecule type" value="Genomic_DNA"/>
</dbReference>
<dbReference type="AlphaFoldDB" id="A0A101LTT0"/>
<evidence type="ECO:0000313" key="3">
    <source>
        <dbReference type="EMBL" id="KUM45911.1"/>
    </source>
</evidence>
<geneLocation type="mitochondrion" evidence="2"/>
<sequence>MRLLMLEHVTCGNVTCLGQFPLNQGYAAPPLSTSALRSLLAPPLLLEWFLNAPDSCRDNDS</sequence>
<proteinExistence type="predicted"/>
<gene>
    <name evidence="3" type="ORF">ABT39_MTgene2265</name>
    <name evidence="1" type="ORF">ABT39_MTgene3532</name>
    <name evidence="2" type="ORF">ABT39_MTgene3534</name>
</gene>
<evidence type="ECO:0000313" key="2">
    <source>
        <dbReference type="EMBL" id="KUM45211.1"/>
    </source>
</evidence>
<dbReference type="EMBL" id="LKAM01000023">
    <property type="protein sequence ID" value="KUM45211.1"/>
    <property type="molecule type" value="Genomic_DNA"/>
</dbReference>
<protein>
    <submittedName>
        <fullName evidence="2">Uncharacterized protein</fullName>
    </submittedName>
</protein>
<keyword evidence="2" id="KW-0496">Mitochondrion</keyword>